<evidence type="ECO:0000259" key="2">
    <source>
        <dbReference type="SMART" id="SM00474"/>
    </source>
</evidence>
<feature type="region of interest" description="Disordered" evidence="1">
    <location>
        <begin position="1002"/>
        <end position="1083"/>
    </location>
</feature>
<evidence type="ECO:0000313" key="4">
    <source>
        <dbReference type="Proteomes" id="UP000193944"/>
    </source>
</evidence>
<dbReference type="InterPro" id="IPR002562">
    <property type="entry name" value="3'-5'_exonuclease_dom"/>
</dbReference>
<dbReference type="GO" id="GO:0003676">
    <property type="term" value="F:nucleic acid binding"/>
    <property type="evidence" value="ECO:0007669"/>
    <property type="project" value="InterPro"/>
</dbReference>
<feature type="compositionally biased region" description="Basic residues" evidence="1">
    <location>
        <begin position="1064"/>
        <end position="1074"/>
    </location>
</feature>
<feature type="compositionally biased region" description="Basic residues" evidence="1">
    <location>
        <begin position="426"/>
        <end position="440"/>
    </location>
</feature>
<protein>
    <recommendedName>
        <fullName evidence="2">3'-5' exonuclease domain-containing protein</fullName>
    </recommendedName>
</protein>
<feature type="region of interest" description="Disordered" evidence="1">
    <location>
        <begin position="851"/>
        <end position="872"/>
    </location>
</feature>
<dbReference type="InterPro" id="IPR036397">
    <property type="entry name" value="RNaseH_sf"/>
</dbReference>
<feature type="compositionally biased region" description="Low complexity" evidence="1">
    <location>
        <begin position="853"/>
        <end position="862"/>
    </location>
</feature>
<dbReference type="SMART" id="SM00474">
    <property type="entry name" value="35EXOc"/>
    <property type="match status" value="1"/>
</dbReference>
<evidence type="ECO:0000256" key="1">
    <source>
        <dbReference type="SAM" id="MobiDB-lite"/>
    </source>
</evidence>
<comment type="caution">
    <text evidence="3">The sequence shown here is derived from an EMBL/GenBank/DDBJ whole genome shotgun (WGS) entry which is preliminary data.</text>
</comment>
<name>A0A1Y1X812_9FUNG</name>
<proteinExistence type="predicted"/>
<evidence type="ECO:0000313" key="3">
    <source>
        <dbReference type="EMBL" id="ORX81526.1"/>
    </source>
</evidence>
<feature type="region of interest" description="Disordered" evidence="1">
    <location>
        <begin position="230"/>
        <end position="251"/>
    </location>
</feature>
<feature type="compositionally biased region" description="Polar residues" evidence="1">
    <location>
        <begin position="230"/>
        <end position="239"/>
    </location>
</feature>
<dbReference type="GO" id="GO:0008408">
    <property type="term" value="F:3'-5' exonuclease activity"/>
    <property type="evidence" value="ECO:0007669"/>
    <property type="project" value="InterPro"/>
</dbReference>
<sequence>MENNNQNDIENIYNNGTYSEAMININEISIKDYVSLNNKIFSYEDRIVRNDNFNSSNLNNSVNFNNYTITSFPAQISSTVNNQSTKDYNKKNENNDYKSSFTSYLPKLTSLVPPSFNSPLFGETLPQIPTLHPQTHKTLHYLLKNCGVQKVADVPCTYLAQTCEEANVLAEILKHFKEIRVLGFDTETTVFRNHMKGAVSLIQIAPTEDICLLFQVYRMCAYPIHRPNNNKNGGESTTLNEHDGDNSDNNNKNFFSSPEFYNLKLNYSNDTFYDEDYTKYNNYFNSNSPSVDDENELEQERIWDINQFPYHLKDILTKKSIIKVGVNSIGDADLLKKWYNFEMKGVIDLQLLAHGMKLPVESLSSLSYLYTGQLLEKDGGIKKMKFDKRHMKLDDIIYSARDAVMGLAIFNRMVRPPLTFPDKLPVQRRKDNKKKNKKKRISDSLYQNNFHRMKKFSNNSNNNITTPTNGSSSLKNVHSFIDDNTVVSSISNDKNNNSIFSNPKDNLINDNMAHINPLGLSDDNNNRRMQRKNNPLLAKYSLKVKTIKNKNIDELSYNHFLKQKLKQLIKNQKTLSPESFNTSNIKENIGNNENFGHISLNRNSTIPSITLNEDYVECQDEIRKALSFGVKISQTISPKRKIVNDLAEYLKKVYPANCVVNSEKIVSIMKNAFGYNTHFMVEQRKKRYIYEMVRRLIDSGKFIVNYDNDVVVKKEIKMIEEKEEEKEKISSNETNNTVSHENKKESDNNNNNNYNNLEVNITKENINNNKESHMEEGELTDTEEDRKRFEIQQQQKEEEEKLKEQKEIEKERQKRMEFQNKLMDLIEDSITEDNNNCESSHVPLRLIALTMPDTNNNSNNNDDNNDDKDSRHYQLLPSSLSVSEFSNQSQSLEINEALTRTLLNGKSLFHESENGSQFDEEMQVHSSNENEINSSLIISKILSKKTKKNKKFYEDLYEKEFMQNLNNNNNYNSSNNNMNKINSNSGYKSDSYIINSLNMPKLRKNPSVSSLLSVSPTDEKQSSNNTDDDEKFQKKEDDTNNNNSINQRNKKKKKRKNSNNQQHPQHRLVKRVKTRSLSIYDSL</sequence>
<feature type="region of interest" description="Disordered" evidence="1">
    <location>
        <begin position="721"/>
        <end position="755"/>
    </location>
</feature>
<feature type="region of interest" description="Disordered" evidence="1">
    <location>
        <begin position="421"/>
        <end position="444"/>
    </location>
</feature>
<dbReference type="OrthoDB" id="2153816at2759"/>
<gene>
    <name evidence="3" type="ORF">BCR32DRAFT_268266</name>
</gene>
<dbReference type="AlphaFoldDB" id="A0A1Y1X812"/>
<organism evidence="3 4">
    <name type="scientific">Anaeromyces robustus</name>
    <dbReference type="NCBI Taxonomy" id="1754192"/>
    <lineage>
        <taxon>Eukaryota</taxon>
        <taxon>Fungi</taxon>
        <taxon>Fungi incertae sedis</taxon>
        <taxon>Chytridiomycota</taxon>
        <taxon>Chytridiomycota incertae sedis</taxon>
        <taxon>Neocallimastigomycetes</taxon>
        <taxon>Neocallimastigales</taxon>
        <taxon>Neocallimastigaceae</taxon>
        <taxon>Anaeromyces</taxon>
    </lineage>
</organism>
<dbReference type="EMBL" id="MCFG01000117">
    <property type="protein sequence ID" value="ORX81526.1"/>
    <property type="molecule type" value="Genomic_DNA"/>
</dbReference>
<dbReference type="Pfam" id="PF01612">
    <property type="entry name" value="DNA_pol_A_exo1"/>
    <property type="match status" value="1"/>
</dbReference>
<dbReference type="STRING" id="1754192.A0A1Y1X812"/>
<feature type="compositionally biased region" description="Low complexity" evidence="1">
    <location>
        <begin position="1006"/>
        <end position="1016"/>
    </location>
</feature>
<reference evidence="3 4" key="2">
    <citation type="submission" date="2016-08" db="EMBL/GenBank/DDBJ databases">
        <title>Pervasive Adenine N6-methylation of Active Genes in Fungi.</title>
        <authorList>
            <consortium name="DOE Joint Genome Institute"/>
            <person name="Mondo S.J."/>
            <person name="Dannebaum R.O."/>
            <person name="Kuo R.C."/>
            <person name="Labutti K."/>
            <person name="Haridas S."/>
            <person name="Kuo A."/>
            <person name="Salamov A."/>
            <person name="Ahrendt S.R."/>
            <person name="Lipzen A."/>
            <person name="Sullivan W."/>
            <person name="Andreopoulos W.B."/>
            <person name="Clum A."/>
            <person name="Lindquist E."/>
            <person name="Daum C."/>
            <person name="Ramamoorthy G.K."/>
            <person name="Gryganskyi A."/>
            <person name="Culley D."/>
            <person name="Magnuson J.K."/>
            <person name="James T.Y."/>
            <person name="O'Malley M.A."/>
            <person name="Stajich J.E."/>
            <person name="Spatafora J.W."/>
            <person name="Visel A."/>
            <person name="Grigoriev I.V."/>
        </authorList>
    </citation>
    <scope>NUCLEOTIDE SEQUENCE [LARGE SCALE GENOMIC DNA]</scope>
    <source>
        <strain evidence="3 4">S4</strain>
    </source>
</reference>
<dbReference type="GO" id="GO:0006139">
    <property type="term" value="P:nucleobase-containing compound metabolic process"/>
    <property type="evidence" value="ECO:0007669"/>
    <property type="project" value="InterPro"/>
</dbReference>
<reference evidence="3 4" key="1">
    <citation type="submission" date="2016-08" db="EMBL/GenBank/DDBJ databases">
        <title>A Parts List for Fungal Cellulosomes Revealed by Comparative Genomics.</title>
        <authorList>
            <consortium name="DOE Joint Genome Institute"/>
            <person name="Haitjema C.H."/>
            <person name="Gilmore S.P."/>
            <person name="Henske J.K."/>
            <person name="Solomon K.V."/>
            <person name="De Groot R."/>
            <person name="Kuo A."/>
            <person name="Mondo S.J."/>
            <person name="Salamov A.A."/>
            <person name="Labutti K."/>
            <person name="Zhao Z."/>
            <person name="Chiniquy J."/>
            <person name="Barry K."/>
            <person name="Brewer H.M."/>
            <person name="Purvine S.O."/>
            <person name="Wright A.T."/>
            <person name="Boxma B."/>
            <person name="Van Alen T."/>
            <person name="Hackstein J.H."/>
            <person name="Baker S.E."/>
            <person name="Grigoriev I.V."/>
            <person name="O'Malley M.A."/>
        </authorList>
    </citation>
    <scope>NUCLEOTIDE SEQUENCE [LARGE SCALE GENOMIC DNA]</scope>
    <source>
        <strain evidence="3 4">S4</strain>
    </source>
</reference>
<feature type="compositionally biased region" description="Basic residues" evidence="1">
    <location>
        <begin position="1048"/>
        <end position="1057"/>
    </location>
</feature>
<dbReference type="InterPro" id="IPR012337">
    <property type="entry name" value="RNaseH-like_sf"/>
</dbReference>
<accession>A0A1Y1X812</accession>
<feature type="region of interest" description="Disordered" evidence="1">
    <location>
        <begin position="767"/>
        <end position="808"/>
    </location>
</feature>
<keyword evidence="4" id="KW-1185">Reference proteome</keyword>
<feature type="compositionally biased region" description="Basic and acidic residues" evidence="1">
    <location>
        <begin position="721"/>
        <end position="730"/>
    </location>
</feature>
<dbReference type="SUPFAM" id="SSF53098">
    <property type="entry name" value="Ribonuclease H-like"/>
    <property type="match status" value="1"/>
</dbReference>
<feature type="domain" description="3'-5' exonuclease" evidence="2">
    <location>
        <begin position="160"/>
        <end position="418"/>
    </location>
</feature>
<feature type="compositionally biased region" description="Basic and acidic residues" evidence="1">
    <location>
        <begin position="784"/>
        <end position="808"/>
    </location>
</feature>
<dbReference type="Gene3D" id="3.30.420.10">
    <property type="entry name" value="Ribonuclease H-like superfamily/Ribonuclease H"/>
    <property type="match status" value="1"/>
</dbReference>
<dbReference type="Proteomes" id="UP000193944">
    <property type="component" value="Unassembled WGS sequence"/>
</dbReference>